<sequence length="604" mass="66853">MRELHYRLCGEAVSIRIPETDADLTQFSDWIDANNRRRIGLDTETTGLDIYSAGYRLRTVQFGTEREGWVLVVENGARFLEVARKAVLSLSHPIIQNASFDIQVLEHHLAVPSVQLWPRVADTRILAHLVDPRGEEEGGTGHSLEALVKRYVDPNAGEEVKGLPAKLATRYKTSKDKIWAVPEVVDDPEYLLYAGMDPVFTMRLHSAVEPLVPSESRHLIAYEHEVARVCSAMERTGFLLDVTYTEQLADELRAQEEEATLHALAFFGIHSVNATEEVAEVLWELGVQIPERTPTGKRKVDKVLLGNLAEDVPELGSVGHLVAAVTEAKKARKWRKTWLQSFLEGRDPGDRVHPSIHPLRARTARMSISTIPAQTLPSGDPTIRRCFIAEPGRSIVSVDYAAQELRVLAALSGDPTMRQAFAEGADLHQLTAEAAGVVRQVGKTTNFLQVYGGGASTLAEKADIDMATAKQVFAAFARTYPQVAVFAKRLSKIAVQQGYITTRTGRRLPVDRSRPYSALNYMIQSTSRDVTCRGLLALDNAGFTPYLRLPVHDEVIASVPAEHAEYGAREIARHLRMELEGVLIDTDADVYGPSWGHGYMTKAA</sequence>
<feature type="domain" description="3'-5' exonuclease" evidence="2">
    <location>
        <begin position="18"/>
        <end position="213"/>
    </location>
</feature>
<evidence type="ECO:0000256" key="1">
    <source>
        <dbReference type="ARBA" id="ARBA00020311"/>
    </source>
</evidence>
<dbReference type="Pfam" id="PF01612">
    <property type="entry name" value="DNA_pol_A_exo1"/>
    <property type="match status" value="1"/>
</dbReference>
<proteinExistence type="predicted"/>
<dbReference type="EMBL" id="CP078145">
    <property type="protein sequence ID" value="QXN92598.1"/>
    <property type="molecule type" value="Genomic_DNA"/>
</dbReference>
<dbReference type="RefSeq" id="WP_218474008.1">
    <property type="nucleotide sequence ID" value="NZ_BAABJN010000005.1"/>
</dbReference>
<dbReference type="Pfam" id="PF00476">
    <property type="entry name" value="DNA_pol_A"/>
    <property type="match status" value="1"/>
</dbReference>
<evidence type="ECO:0000259" key="2">
    <source>
        <dbReference type="SMART" id="SM00474"/>
    </source>
</evidence>
<dbReference type="PANTHER" id="PTHR10133">
    <property type="entry name" value="DNA POLYMERASE I"/>
    <property type="match status" value="1"/>
</dbReference>
<dbReference type="InterPro" id="IPR002298">
    <property type="entry name" value="DNA_polymerase_A"/>
</dbReference>
<dbReference type="PANTHER" id="PTHR10133:SF62">
    <property type="entry name" value="DNA POLYMERASE THETA"/>
    <property type="match status" value="1"/>
</dbReference>
<evidence type="ECO:0000313" key="4">
    <source>
        <dbReference type="EMBL" id="QXN92598.1"/>
    </source>
</evidence>
<dbReference type="Proteomes" id="UP000694257">
    <property type="component" value="Chromosome"/>
</dbReference>
<accession>A0ABX8RSI4</accession>
<evidence type="ECO:0000259" key="3">
    <source>
        <dbReference type="SMART" id="SM00482"/>
    </source>
</evidence>
<name>A0ABX8RSI4_NOCIO</name>
<organism evidence="4 5">
    <name type="scientific">Nocardia iowensis</name>
    <dbReference type="NCBI Taxonomy" id="204891"/>
    <lineage>
        <taxon>Bacteria</taxon>
        <taxon>Bacillati</taxon>
        <taxon>Actinomycetota</taxon>
        <taxon>Actinomycetes</taxon>
        <taxon>Mycobacteriales</taxon>
        <taxon>Nocardiaceae</taxon>
        <taxon>Nocardia</taxon>
    </lineage>
</organism>
<feature type="domain" description="DNA-directed DNA polymerase family A palm" evidence="3">
    <location>
        <begin position="380"/>
        <end position="563"/>
    </location>
</feature>
<reference evidence="4 5" key="1">
    <citation type="submission" date="2021-07" db="EMBL/GenBank/DDBJ databases">
        <title>Whole Genome Sequence of Nocardia Iowensis.</title>
        <authorList>
            <person name="Lamm A."/>
            <person name="Collins-Fairclough A.M."/>
            <person name="Bunk B."/>
            <person name="Sproer C."/>
        </authorList>
    </citation>
    <scope>NUCLEOTIDE SEQUENCE [LARGE SCALE GENOMIC DNA]</scope>
    <source>
        <strain evidence="4 5">NRRL 5646</strain>
    </source>
</reference>
<dbReference type="SMART" id="SM00474">
    <property type="entry name" value="35EXOc"/>
    <property type="match status" value="1"/>
</dbReference>
<protein>
    <recommendedName>
        <fullName evidence="1">DNA polymerase I</fullName>
    </recommendedName>
</protein>
<keyword evidence="5" id="KW-1185">Reference proteome</keyword>
<gene>
    <name evidence="4" type="ORF">KV110_05505</name>
</gene>
<dbReference type="InterPro" id="IPR002562">
    <property type="entry name" value="3'-5'_exonuclease_dom"/>
</dbReference>
<dbReference type="InterPro" id="IPR001098">
    <property type="entry name" value="DNA-dir_DNA_pol_A_palm_dom"/>
</dbReference>
<dbReference type="SMART" id="SM00482">
    <property type="entry name" value="POLAc"/>
    <property type="match status" value="1"/>
</dbReference>
<evidence type="ECO:0000313" key="5">
    <source>
        <dbReference type="Proteomes" id="UP000694257"/>
    </source>
</evidence>